<dbReference type="InterPro" id="IPR016163">
    <property type="entry name" value="Ald_DH_C"/>
</dbReference>
<dbReference type="EMBL" id="CABPSH010000006">
    <property type="protein sequence ID" value="VVE16163.1"/>
    <property type="molecule type" value="Genomic_DNA"/>
</dbReference>
<dbReference type="EC" id="1.2.1.81" evidence="3"/>
<dbReference type="GO" id="GO:0016620">
    <property type="term" value="F:oxidoreductase activity, acting on the aldehyde or oxo group of donors, NAD or NADP as acceptor"/>
    <property type="evidence" value="ECO:0007669"/>
    <property type="project" value="InterPro"/>
</dbReference>
<evidence type="ECO:0000313" key="3">
    <source>
        <dbReference type="EMBL" id="VVE16163.1"/>
    </source>
</evidence>
<proteinExistence type="predicted"/>
<evidence type="ECO:0000259" key="2">
    <source>
        <dbReference type="Pfam" id="PF00171"/>
    </source>
</evidence>
<keyword evidence="4" id="KW-1185">Reference proteome</keyword>
<dbReference type="Gene3D" id="3.40.309.10">
    <property type="entry name" value="Aldehyde Dehydrogenase, Chain A, domain 2"/>
    <property type="match status" value="1"/>
</dbReference>
<gene>
    <name evidence="3" type="primary">sauS</name>
    <name evidence="3" type="ORF">PEP31012_02897</name>
</gene>
<dbReference type="PANTHER" id="PTHR11699">
    <property type="entry name" value="ALDEHYDE DEHYDROGENASE-RELATED"/>
    <property type="match status" value="1"/>
</dbReference>
<keyword evidence="1 3" id="KW-0560">Oxidoreductase</keyword>
<feature type="domain" description="Aldehyde dehydrogenase" evidence="2">
    <location>
        <begin position="32"/>
        <end position="295"/>
    </location>
</feature>
<evidence type="ECO:0000313" key="4">
    <source>
        <dbReference type="Proteomes" id="UP000400981"/>
    </source>
</evidence>
<reference evidence="3 4" key="1">
    <citation type="submission" date="2019-08" db="EMBL/GenBank/DDBJ databases">
        <authorList>
            <person name="Peeters C."/>
        </authorList>
    </citation>
    <scope>NUCLEOTIDE SEQUENCE [LARGE SCALE GENOMIC DNA]</scope>
    <source>
        <strain evidence="3 4">LMG 31012</strain>
    </source>
</reference>
<dbReference type="SUPFAM" id="SSF53720">
    <property type="entry name" value="ALDH-like"/>
    <property type="match status" value="1"/>
</dbReference>
<dbReference type="NCBIfam" id="NF047625">
    <property type="entry name" value="AcylSulfactDhSauS"/>
    <property type="match status" value="1"/>
</dbReference>
<dbReference type="InterPro" id="IPR016162">
    <property type="entry name" value="Ald_DH_N"/>
</dbReference>
<dbReference type="AlphaFoldDB" id="A0A5E4VWF5"/>
<evidence type="ECO:0000256" key="1">
    <source>
        <dbReference type="ARBA" id="ARBA00023002"/>
    </source>
</evidence>
<dbReference type="Pfam" id="PF00171">
    <property type="entry name" value="Aldedh"/>
    <property type="match status" value="1"/>
</dbReference>
<dbReference type="InterPro" id="IPR015590">
    <property type="entry name" value="Aldehyde_DH_dom"/>
</dbReference>
<dbReference type="Proteomes" id="UP000400981">
    <property type="component" value="Unassembled WGS sequence"/>
</dbReference>
<dbReference type="InterPro" id="IPR016161">
    <property type="entry name" value="Ald_DH/histidinol_DH"/>
</dbReference>
<accession>A0A5E4VWF5</accession>
<sequence length="494" mass="51568">MNSRAFGPIAPPSGTHTDMHADKRADALAQDVDAQVAALVARAQAAQRDFASAGQQTLDMAASAAAWAIMEPSRNRQLAELAVRDTGLGNVDDKFQKNFRKTLGLLRDLHGRKTHGVIAQDTRKGIVEIARPVGVVAAITPSTNPAATPANKIINALKCGNAVIVAPSPKGHSACALLLDFIHAELVKAGLSPDLVQMLPAPITKAATAALMRQADLVVATGSQSNVRMAYTSGTPAFGVGAGNVASIVTASADLRDAATKIARSKTFDNATSCSSENSVVIESAVYDAMLDALRAVGGVLLDASQKRALQDVMWVDGKLAGRCTAKAAPTIAQLAGLEDVAGQQPAFLMVEESGIGADHPFSGEKLSPVLTVYRARDFADAASLVDRIYAYMGAGHSVGLHGTDPAQAVTLAETLPVARVIVNQAHCFATGGNFDNGLPFSLSMGCGTWGKNNFTDNLGFRQYLNVTRVAFPIAVAVPEVDELLGDYFGRAGR</sequence>
<organism evidence="3 4">
    <name type="scientific">Pandoraea eparura</name>
    <dbReference type="NCBI Taxonomy" id="2508291"/>
    <lineage>
        <taxon>Bacteria</taxon>
        <taxon>Pseudomonadati</taxon>
        <taxon>Pseudomonadota</taxon>
        <taxon>Betaproteobacteria</taxon>
        <taxon>Burkholderiales</taxon>
        <taxon>Burkholderiaceae</taxon>
        <taxon>Pandoraea</taxon>
    </lineage>
</organism>
<protein>
    <submittedName>
        <fullName evidence="3">Sulfoacetaldehyde dehydrogenase (Acylating)</fullName>
        <ecNumber evidence="3">1.2.1.81</ecNumber>
    </submittedName>
</protein>
<dbReference type="Gene3D" id="3.40.605.10">
    <property type="entry name" value="Aldehyde Dehydrogenase, Chain A, domain 1"/>
    <property type="match status" value="1"/>
</dbReference>
<name>A0A5E4VWF5_9BURK</name>